<dbReference type="EMBL" id="LN515532">
    <property type="protein sequence ID" value="CEA16210.1"/>
    <property type="molecule type" value="Genomic_DNA"/>
</dbReference>
<dbReference type="PANTHER" id="PTHR18964:SF149">
    <property type="entry name" value="BIFUNCTIONAL UDP-N-ACETYLGLUCOSAMINE 2-EPIMERASE_N-ACETYLMANNOSAMINE KINASE"/>
    <property type="match status" value="1"/>
</dbReference>
<dbReference type="SUPFAM" id="SSF53067">
    <property type="entry name" value="Actin-like ATPase domain"/>
    <property type="match status" value="1"/>
</dbReference>
<name>A0A098BZZ5_9BACT</name>
<dbReference type="Pfam" id="PF00480">
    <property type="entry name" value="ROK"/>
    <property type="match status" value="1"/>
</dbReference>
<reference evidence="2 3" key="1">
    <citation type="submission" date="2014-08" db="EMBL/GenBank/DDBJ databases">
        <authorList>
            <person name="Wibberg D."/>
        </authorList>
    </citation>
    <scope>NUCLEOTIDE SEQUENCE [LARGE SCALE GENOMIC DNA]</scope>
    <source>
        <strain evidence="3">ING2-E5B</strain>
    </source>
</reference>
<evidence type="ECO:0000256" key="1">
    <source>
        <dbReference type="ARBA" id="ARBA00006479"/>
    </source>
</evidence>
<organism evidence="2 3">
    <name type="scientific">Fermentimonas caenicola</name>
    <dbReference type="NCBI Taxonomy" id="1562970"/>
    <lineage>
        <taxon>Bacteria</taxon>
        <taxon>Pseudomonadati</taxon>
        <taxon>Bacteroidota</taxon>
        <taxon>Bacteroidia</taxon>
        <taxon>Bacteroidales</taxon>
        <taxon>Dysgonomonadaceae</taxon>
        <taxon>Fermentimonas</taxon>
    </lineage>
</organism>
<dbReference type="PANTHER" id="PTHR18964">
    <property type="entry name" value="ROK (REPRESSOR, ORF, KINASE) FAMILY"/>
    <property type="match status" value="1"/>
</dbReference>
<proteinExistence type="inferred from homology"/>
<keyword evidence="2" id="KW-0418">Kinase</keyword>
<gene>
    <name evidence="2" type="ORF">ING2E5B_1462</name>
</gene>
<sequence>MIFNQNKLYKNVIGVIFGGKFLHVARLENGRITEIVNREINNRESKEVILNDIINTIKKVHNDTVTGIGVGMPSLVDIREGVVFKPTNIPSWNKVHLKDILEEKFNVPIFINNDANCFALGEKYFGVAKDFDDIAGITIGTGMGVGIIINGKLYSGRNAGAGEFCSIPYKDHDYEYYCSTKYFEEKYGLKYNVLLNRAQKKDKIALAIFEIFGNDLGNAIKTIMFALDPEAIVIGGRLADAYEFFKESMLKTVNTFIYKTTLKNIKILRSTESNISIYGAAALCFEE</sequence>
<evidence type="ECO:0000313" key="2">
    <source>
        <dbReference type="EMBL" id="CEA16210.1"/>
    </source>
</evidence>
<dbReference type="InterPro" id="IPR000600">
    <property type="entry name" value="ROK"/>
</dbReference>
<comment type="similarity">
    <text evidence="1">Belongs to the ROK (NagC/XylR) family.</text>
</comment>
<dbReference type="Gene3D" id="3.30.420.40">
    <property type="match status" value="2"/>
</dbReference>
<dbReference type="Proteomes" id="UP000032417">
    <property type="component" value="Chromosome 1"/>
</dbReference>
<protein>
    <submittedName>
        <fullName evidence="2">Glucokinase</fullName>
    </submittedName>
</protein>
<accession>A0A098BZZ5</accession>
<evidence type="ECO:0000313" key="3">
    <source>
        <dbReference type="Proteomes" id="UP000032417"/>
    </source>
</evidence>
<dbReference type="OrthoDB" id="9810372at2"/>
<dbReference type="STRING" id="1562970.ING2E5B_1462"/>
<dbReference type="InterPro" id="IPR043129">
    <property type="entry name" value="ATPase_NBD"/>
</dbReference>
<dbReference type="KEGG" id="pbt:ING2E5B_1462"/>
<keyword evidence="3" id="KW-1185">Reference proteome</keyword>
<dbReference type="GO" id="GO:0016301">
    <property type="term" value="F:kinase activity"/>
    <property type="evidence" value="ECO:0007669"/>
    <property type="project" value="UniProtKB-KW"/>
</dbReference>
<dbReference type="HOGENOM" id="CLU_036604_0_2_10"/>
<dbReference type="AlphaFoldDB" id="A0A098BZZ5"/>
<keyword evidence="2" id="KW-0808">Transferase</keyword>
<dbReference type="CDD" id="cd23763">
    <property type="entry name" value="ASKHA_ATPase_ROK"/>
    <property type="match status" value="1"/>
</dbReference>